<dbReference type="SUPFAM" id="SSF53474">
    <property type="entry name" value="alpha/beta-Hydrolases"/>
    <property type="match status" value="1"/>
</dbReference>
<dbReference type="EC" id="3.1.1.-" evidence="3"/>
<feature type="domain" description="Carboxylesterase type B" evidence="4">
    <location>
        <begin position="33"/>
        <end position="531"/>
    </location>
</feature>
<dbReference type="InterPro" id="IPR050309">
    <property type="entry name" value="Type-B_Carboxylest/Lipase"/>
</dbReference>
<comment type="similarity">
    <text evidence="1 3">Belongs to the type-B carboxylesterase/lipase family.</text>
</comment>
<gene>
    <name evidence="5" type="ORF">RCC_07006</name>
</gene>
<reference evidence="5 6" key="1">
    <citation type="submission" date="2016-03" db="EMBL/GenBank/DDBJ databases">
        <authorList>
            <person name="Ploux O."/>
        </authorList>
    </citation>
    <scope>NUCLEOTIDE SEQUENCE [LARGE SCALE GENOMIC DNA]</scope>
    <source>
        <strain evidence="5 6">URUG2</strain>
    </source>
</reference>
<dbReference type="InterPro" id="IPR002018">
    <property type="entry name" value="CarbesteraseB"/>
</dbReference>
<dbReference type="RefSeq" id="XP_023628034.1">
    <property type="nucleotide sequence ID" value="XM_023772266.1"/>
</dbReference>
<organism evidence="5 6">
    <name type="scientific">Ramularia collo-cygni</name>
    <dbReference type="NCBI Taxonomy" id="112498"/>
    <lineage>
        <taxon>Eukaryota</taxon>
        <taxon>Fungi</taxon>
        <taxon>Dikarya</taxon>
        <taxon>Ascomycota</taxon>
        <taxon>Pezizomycotina</taxon>
        <taxon>Dothideomycetes</taxon>
        <taxon>Dothideomycetidae</taxon>
        <taxon>Mycosphaerellales</taxon>
        <taxon>Mycosphaerellaceae</taxon>
        <taxon>Ramularia</taxon>
    </lineage>
</organism>
<feature type="signal peptide" evidence="3">
    <location>
        <begin position="1"/>
        <end position="17"/>
    </location>
</feature>
<dbReference type="OrthoDB" id="408631at2759"/>
<sequence length="574" mass="62145">MKGLVSLLPIFYAIVAADPTVTVGDVTYEGLYKDQVESWLGIRYGQDTSGSNRFKPPRAYEPVSGTTVHANDPGPACPQATGPPTGVLSVGGIPSASEDCLRLNVARPNGTEACDKLPVMVYIHGGGFVSGSKDEPTTQPGGLIVQSVANGHPVINVELNYRLGVFGFMQSEALKKEGSENAGLRDQRLALEWVQDNIEFFGGDPNKVTIHGQSSGGLAVGMQILAYGAEKPAPFHRAICQSQALEGEITGNTTRNSVSRVVDYVGCNTTSLDSAATVSCLRNLTTEVLYEAFSETASGANLGDEWLPVVDGDFLPDAPSSLIDAGRFSNVSAMIGWCENDAVYFIDATTVKTANDTRTFFEEFLPAFSQTNLDHLLDLYPDSEFQTSRFSNGSVKLEAQVYRAGRILRDILLTCQPIFLGTALARAGNDVYFYNQNQTILTEILEYKRNLYGYGAVHTSEFAYMFGNLSSYNTNGLPFNPTASDYALQDKESRSWSSFAALGRPSVAGLDTLQGWRQADFQDENYGVYVIGGPEAGYSGANGSHAARQAIEAQHLQKRCSFLNSPEIIKQLQY</sequence>
<dbReference type="PROSITE" id="PS00122">
    <property type="entry name" value="CARBOXYLESTERASE_B_1"/>
    <property type="match status" value="1"/>
</dbReference>
<dbReference type="InterPro" id="IPR019826">
    <property type="entry name" value="Carboxylesterase_B_AS"/>
</dbReference>
<keyword evidence="6" id="KW-1185">Reference proteome</keyword>
<evidence type="ECO:0000256" key="2">
    <source>
        <dbReference type="ARBA" id="ARBA00022801"/>
    </source>
</evidence>
<accession>A0A2D3V372</accession>
<dbReference type="PANTHER" id="PTHR11559">
    <property type="entry name" value="CARBOXYLESTERASE"/>
    <property type="match status" value="1"/>
</dbReference>
<dbReference type="GeneID" id="35602130"/>
<proteinExistence type="inferred from homology"/>
<evidence type="ECO:0000256" key="3">
    <source>
        <dbReference type="RuleBase" id="RU361235"/>
    </source>
</evidence>
<evidence type="ECO:0000256" key="1">
    <source>
        <dbReference type="ARBA" id="ARBA00005964"/>
    </source>
</evidence>
<keyword evidence="3" id="KW-0732">Signal</keyword>
<dbReference type="STRING" id="112498.A0A2D3V372"/>
<evidence type="ECO:0000313" key="5">
    <source>
        <dbReference type="EMBL" id="CZT21145.1"/>
    </source>
</evidence>
<dbReference type="AlphaFoldDB" id="A0A2D3V372"/>
<keyword evidence="2 3" id="KW-0378">Hydrolase</keyword>
<feature type="chain" id="PRO_5013430413" description="Carboxylic ester hydrolase" evidence="3">
    <location>
        <begin position="18"/>
        <end position="574"/>
    </location>
</feature>
<name>A0A2D3V372_9PEZI</name>
<dbReference type="InterPro" id="IPR029058">
    <property type="entry name" value="AB_hydrolase_fold"/>
</dbReference>
<dbReference type="Pfam" id="PF00135">
    <property type="entry name" value="COesterase"/>
    <property type="match status" value="1"/>
</dbReference>
<evidence type="ECO:0000313" key="6">
    <source>
        <dbReference type="Proteomes" id="UP000225277"/>
    </source>
</evidence>
<dbReference type="Gene3D" id="3.40.50.1820">
    <property type="entry name" value="alpha/beta hydrolase"/>
    <property type="match status" value="1"/>
</dbReference>
<evidence type="ECO:0000259" key="4">
    <source>
        <dbReference type="Pfam" id="PF00135"/>
    </source>
</evidence>
<dbReference type="GO" id="GO:0016787">
    <property type="term" value="F:hydrolase activity"/>
    <property type="evidence" value="ECO:0007669"/>
    <property type="project" value="UniProtKB-KW"/>
</dbReference>
<dbReference type="Proteomes" id="UP000225277">
    <property type="component" value="Unassembled WGS sequence"/>
</dbReference>
<protein>
    <recommendedName>
        <fullName evidence="3">Carboxylic ester hydrolase</fullName>
        <ecNumber evidence="3">3.1.1.-</ecNumber>
    </recommendedName>
</protein>
<dbReference type="EMBL" id="FJUY01000010">
    <property type="protein sequence ID" value="CZT21145.1"/>
    <property type="molecule type" value="Genomic_DNA"/>
</dbReference>